<dbReference type="EMBL" id="FSRO01000001">
    <property type="protein sequence ID" value="SIO22758.1"/>
    <property type="molecule type" value="Genomic_DNA"/>
</dbReference>
<organism evidence="2 3">
    <name type="scientific">Nitrosomonas cryotolerans ATCC 49181</name>
    <dbReference type="NCBI Taxonomy" id="1131553"/>
    <lineage>
        <taxon>Bacteria</taxon>
        <taxon>Pseudomonadati</taxon>
        <taxon>Pseudomonadota</taxon>
        <taxon>Betaproteobacteria</taxon>
        <taxon>Nitrosomonadales</taxon>
        <taxon>Nitrosomonadaceae</taxon>
        <taxon>Nitrosomonas</taxon>
    </lineage>
</organism>
<feature type="chain" id="PRO_5009936443" evidence="1">
    <location>
        <begin position="25"/>
        <end position="120"/>
    </location>
</feature>
<dbReference type="RefSeq" id="WP_028462106.1">
    <property type="nucleotide sequence ID" value="NZ_FSRO01000001.1"/>
</dbReference>
<dbReference type="InterPro" id="IPR023824">
    <property type="entry name" value="CHP04073_exosortase-affil"/>
</dbReference>
<gene>
    <name evidence="2" type="ORF">SAMN02743940_1336</name>
</gene>
<reference evidence="2 3" key="1">
    <citation type="submission" date="2016-12" db="EMBL/GenBank/DDBJ databases">
        <authorList>
            <person name="Song W.-J."/>
            <person name="Kurnit D.M."/>
        </authorList>
    </citation>
    <scope>NUCLEOTIDE SEQUENCE [LARGE SCALE GENOMIC DNA]</scope>
    <source>
        <strain evidence="2 3">ATCC 49181</strain>
    </source>
</reference>
<protein>
    <submittedName>
        <fullName evidence="2">Putative exosortase-associated protein, TIGR04073 family</fullName>
    </submittedName>
</protein>
<name>A0A1N6HSB8_9PROT</name>
<keyword evidence="1" id="KW-0732">Signal</keyword>
<dbReference type="AlphaFoldDB" id="A0A1N6HSB8"/>
<dbReference type="Proteomes" id="UP000185062">
    <property type="component" value="Unassembled WGS sequence"/>
</dbReference>
<feature type="signal peptide" evidence="1">
    <location>
        <begin position="1"/>
        <end position="24"/>
    </location>
</feature>
<keyword evidence="3" id="KW-1185">Reference proteome</keyword>
<evidence type="ECO:0000313" key="2">
    <source>
        <dbReference type="EMBL" id="SIO22758.1"/>
    </source>
</evidence>
<proteinExistence type="predicted"/>
<evidence type="ECO:0000256" key="1">
    <source>
        <dbReference type="SAM" id="SignalP"/>
    </source>
</evidence>
<dbReference type="eggNOG" id="ENOG50334XP">
    <property type="taxonomic scope" value="Bacteria"/>
</dbReference>
<accession>A0A1N6HSB8</accession>
<dbReference type="NCBIfam" id="TIGR04073">
    <property type="entry name" value="exo_TIGR04073"/>
    <property type="match status" value="1"/>
</dbReference>
<dbReference type="STRING" id="44575.SAMN05216419_103822"/>
<evidence type="ECO:0000313" key="3">
    <source>
        <dbReference type="Proteomes" id="UP000185062"/>
    </source>
</evidence>
<sequence length="120" mass="13252">MKKIIKSLLILFVMFSLSPNLAMAHDYPGQVGEKLGMGIANVVTGFVEIPKTMIVTGKQEGATYGVTAGFFTGIVHMLGRTLSGAVDIVTFMVPTTPIVKPPYVWDNFHRETTYTPWKMR</sequence>